<comment type="function">
    <text evidence="1">PPIases accelerate the folding of proteins. It catalyzes the cis-trans isomerization of proline imidic peptide bonds in oligopeptides.</text>
</comment>
<evidence type="ECO:0000313" key="3">
    <source>
        <dbReference type="EMBL" id="CAI62565.1"/>
    </source>
</evidence>
<dbReference type="Gene3D" id="2.40.100.10">
    <property type="entry name" value="Cyclophilin-like"/>
    <property type="match status" value="1"/>
</dbReference>
<dbReference type="SUPFAM" id="SSF50891">
    <property type="entry name" value="Cyclophilin-like"/>
    <property type="match status" value="1"/>
</dbReference>
<evidence type="ECO:0000256" key="1">
    <source>
        <dbReference type="RuleBase" id="RU363019"/>
    </source>
</evidence>
<dbReference type="GO" id="GO:0071013">
    <property type="term" value="C:catalytic step 2 spliceosome"/>
    <property type="evidence" value="ECO:0007669"/>
    <property type="project" value="TreeGrafter"/>
</dbReference>
<dbReference type="InterPro" id="IPR002130">
    <property type="entry name" value="Cyclophilin-type_PPIase_dom"/>
</dbReference>
<dbReference type="PANTHER" id="PTHR45625">
    <property type="entry name" value="PEPTIDYL-PROLYL CIS-TRANS ISOMERASE-RELATED"/>
    <property type="match status" value="1"/>
</dbReference>
<organism evidence="3">
    <name type="scientific">Nyctotherus ovalis</name>
    <name type="common">Ciliate protozoan</name>
    <dbReference type="NCBI Taxonomy" id="70075"/>
    <lineage>
        <taxon>Eukaryota</taxon>
        <taxon>Sar</taxon>
        <taxon>Alveolata</taxon>
        <taxon>Ciliophora</taxon>
        <taxon>Intramacronucleata</taxon>
        <taxon>Armophorea</taxon>
        <taxon>Clevelandellida</taxon>
        <taxon>Nyctotheridae</taxon>
        <taxon>Nyctotherus</taxon>
    </lineage>
</organism>
<keyword evidence="1 3" id="KW-0413">Isomerase</keyword>
<dbReference type="GO" id="GO:0061630">
    <property type="term" value="F:ubiquitin protein ligase activity"/>
    <property type="evidence" value="ECO:0007669"/>
    <property type="project" value="TreeGrafter"/>
</dbReference>
<dbReference type="GO" id="GO:0003755">
    <property type="term" value="F:peptidyl-prolyl cis-trans isomerase activity"/>
    <property type="evidence" value="ECO:0007669"/>
    <property type="project" value="UniProtKB-UniRule"/>
</dbReference>
<reference evidence="3" key="1">
    <citation type="submission" date="2004-12" db="EMBL/GenBank/DDBJ databases">
        <authorList>
            <person name="van Hoek A.H."/>
        </authorList>
    </citation>
    <scope>NUCLEOTIDE SEQUENCE</scope>
</reference>
<dbReference type="InterPro" id="IPR044666">
    <property type="entry name" value="Cyclophilin_A-like"/>
</dbReference>
<dbReference type="InterPro" id="IPR020892">
    <property type="entry name" value="Cyclophilin-type_PPIase_CS"/>
</dbReference>
<feature type="non-terminal residue" evidence="3">
    <location>
        <position position="131"/>
    </location>
</feature>
<dbReference type="PROSITE" id="PS50072">
    <property type="entry name" value="CSA_PPIASE_2"/>
    <property type="match status" value="1"/>
</dbReference>
<dbReference type="AlphaFoldDB" id="Q3LDS3"/>
<dbReference type="PROSITE" id="PS00170">
    <property type="entry name" value="CSA_PPIASE_1"/>
    <property type="match status" value="1"/>
</dbReference>
<proteinExistence type="inferred from homology"/>
<protein>
    <recommendedName>
        <fullName evidence="1">Peptidyl-prolyl cis-trans isomerase</fullName>
        <shortName evidence="1">PPIase</shortName>
        <ecNumber evidence="1">5.2.1.8</ecNumber>
    </recommendedName>
</protein>
<dbReference type="GO" id="GO:0000209">
    <property type="term" value="P:protein polyubiquitination"/>
    <property type="evidence" value="ECO:0007669"/>
    <property type="project" value="TreeGrafter"/>
</dbReference>
<feature type="non-terminal residue" evidence="3">
    <location>
        <position position="1"/>
    </location>
</feature>
<name>Q3LDS3_NYCOV</name>
<sequence>ALPLTISIGPSPWMRFQLEYYQIAKSRQLKGYAKIQTNIGPLNFEIYCHLAPKASENFLELLENGYYHHTKFHRLVPGFMVQGGDPEGTGKGGDSYFGGQFSDEFTDKLRHSERGLLCMANAGPNTNRSQL</sequence>
<comment type="catalytic activity">
    <reaction evidence="1">
        <text>[protein]-peptidylproline (omega=180) = [protein]-peptidylproline (omega=0)</text>
        <dbReference type="Rhea" id="RHEA:16237"/>
        <dbReference type="Rhea" id="RHEA-COMP:10747"/>
        <dbReference type="Rhea" id="RHEA-COMP:10748"/>
        <dbReference type="ChEBI" id="CHEBI:83833"/>
        <dbReference type="ChEBI" id="CHEBI:83834"/>
        <dbReference type="EC" id="5.2.1.8"/>
    </reaction>
</comment>
<accession>Q3LDS3</accession>
<evidence type="ECO:0000259" key="2">
    <source>
        <dbReference type="PROSITE" id="PS50072"/>
    </source>
</evidence>
<keyword evidence="1" id="KW-0697">Rotamase</keyword>
<feature type="domain" description="PPIase cyclophilin-type" evidence="2">
    <location>
        <begin position="36"/>
        <end position="131"/>
    </location>
</feature>
<dbReference type="PRINTS" id="PR00153">
    <property type="entry name" value="CSAPPISMRASE"/>
</dbReference>
<dbReference type="PANTHER" id="PTHR45625:SF1">
    <property type="entry name" value="RING-TYPE E3 UBIQUITIN-PROTEIN LIGASE PPIL2"/>
    <property type="match status" value="1"/>
</dbReference>
<dbReference type="Pfam" id="PF00160">
    <property type="entry name" value="Pro_isomerase"/>
    <property type="match status" value="1"/>
</dbReference>
<comment type="similarity">
    <text evidence="1">Belongs to the cyclophilin-type PPIase family.</text>
</comment>
<dbReference type="InterPro" id="IPR029000">
    <property type="entry name" value="Cyclophilin-like_dom_sf"/>
</dbReference>
<dbReference type="GO" id="GO:0006457">
    <property type="term" value="P:protein folding"/>
    <property type="evidence" value="ECO:0007669"/>
    <property type="project" value="InterPro"/>
</dbReference>
<reference evidence="3" key="2">
    <citation type="journal article" date="2005" name="Nature">
        <title>An anaerobic mitochondrion that produces hydrogen.</title>
        <authorList>
            <person name="Boxma B."/>
            <person name="de Graaf R.M."/>
            <person name="van der Staay G.W.M."/>
            <person name="van Alen T.A."/>
            <person name="Ricard G."/>
            <person name="Gabaldon T."/>
            <person name="van Hoek A.H.A.M."/>
            <person name="Moon-van der Staay S.Y."/>
            <person name="Koopman W.J.H."/>
            <person name="van Hellemond J.J."/>
            <person name="Tielens A.G.M."/>
            <person name="Friedrich T."/>
            <person name="Veenhuis M."/>
            <person name="Huynen M.A."/>
            <person name="Hackstein J.H.P."/>
        </authorList>
    </citation>
    <scope>NUCLEOTIDE SEQUENCE</scope>
</reference>
<dbReference type="EC" id="5.2.1.8" evidence="1"/>
<dbReference type="EMBL" id="AJ871349">
    <property type="protein sequence ID" value="CAI62565.1"/>
    <property type="molecule type" value="Genomic_DNA"/>
</dbReference>